<dbReference type="Pfam" id="PF00884">
    <property type="entry name" value="Sulfatase"/>
    <property type="match status" value="1"/>
</dbReference>
<evidence type="ECO:0000313" key="3">
    <source>
        <dbReference type="Proteomes" id="UP000281431"/>
    </source>
</evidence>
<dbReference type="PANTHER" id="PTHR43751:SF3">
    <property type="entry name" value="SULFATASE N-TERMINAL DOMAIN-CONTAINING PROTEIN"/>
    <property type="match status" value="1"/>
</dbReference>
<dbReference type="EMBL" id="REFZ01000003">
    <property type="protein sequence ID" value="RQH01953.1"/>
    <property type="molecule type" value="Genomic_DNA"/>
</dbReference>
<dbReference type="Gene3D" id="3.40.720.10">
    <property type="entry name" value="Alkaline Phosphatase, subunit A"/>
    <property type="match status" value="2"/>
</dbReference>
<evidence type="ECO:0000259" key="1">
    <source>
        <dbReference type="Pfam" id="PF00884"/>
    </source>
</evidence>
<evidence type="ECO:0000313" key="2">
    <source>
        <dbReference type="EMBL" id="RQH01953.1"/>
    </source>
</evidence>
<reference evidence="2 3" key="1">
    <citation type="submission" date="2018-10" db="EMBL/GenBank/DDBJ databases">
        <title>Natrarchaeobius chitinivorans gen. nov., sp. nov., and Natrarchaeobius haloalkaliphilus sp. nov., alkaliphilic, chitin-utilizing haloarchaea from hypersaline alkaline lakes.</title>
        <authorList>
            <person name="Sorokin D.Y."/>
            <person name="Elcheninov A.G."/>
            <person name="Kostrikina N.A."/>
            <person name="Bale N.J."/>
            <person name="Sinninghe Damste J.S."/>
            <person name="Khijniak T.V."/>
            <person name="Kublanov I.V."/>
            <person name="Toshchakov S.V."/>
        </authorList>
    </citation>
    <scope>NUCLEOTIDE SEQUENCE [LARGE SCALE GENOMIC DNA]</scope>
    <source>
        <strain evidence="2 3">AArcht7</strain>
    </source>
</reference>
<dbReference type="PANTHER" id="PTHR43751">
    <property type="entry name" value="SULFATASE"/>
    <property type="match status" value="1"/>
</dbReference>
<comment type="caution">
    <text evidence="2">The sequence shown here is derived from an EMBL/GenBank/DDBJ whole genome shotgun (WGS) entry which is preliminary data.</text>
</comment>
<dbReference type="InterPro" id="IPR017850">
    <property type="entry name" value="Alkaline_phosphatase_core_sf"/>
</dbReference>
<accession>A0A3N6NQ78</accession>
<dbReference type="Proteomes" id="UP000281431">
    <property type="component" value="Unassembled WGS sequence"/>
</dbReference>
<name>A0A3N6NQ78_NATCH</name>
<dbReference type="AlphaFoldDB" id="A0A3N6NQ78"/>
<feature type="domain" description="Sulfatase N-terminal" evidence="1">
    <location>
        <begin position="164"/>
        <end position="263"/>
    </location>
</feature>
<sequence length="390" mass="43537">MSISSTDSLRTLSNRTTVENVVLFISDTLRSDHLPKRVGRSGIAGKMITPSTGTLQSVSAITTGQYPSRHKLWRKDREQLAKRPELFESRPNYGLGADTSWVFLDSSEKPIVKVHRLNGETRVTDLKPPFVYVELDKGGHSPYGIPFEEQPDDETFWRGRSNEELKKLYERGVQKSTERFHELVDTLSAMGVLEETLVVFLGDHGELLGEVKYGGFYGHASPLVPEVVTVPVVFLGAGLPKNEQYEPIISGVDIAPTLLAAMGKSVPDYMDGDNLWDTAPEMDRIVRSETIQLGEGGVIDSIAPRPVPAYSAVSFWDRSGGYVFHQNNALVRFVMSQYWKLIGSPPASLTRKNWTPGNHKRMLEIHCRNQLTFGDPNFTPDDLSIPSLDY</sequence>
<proteinExistence type="predicted"/>
<dbReference type="InterPro" id="IPR052701">
    <property type="entry name" value="GAG_Ulvan_Degrading_Sulfatases"/>
</dbReference>
<organism evidence="2 3">
    <name type="scientific">Natrarchaeobius chitinivorans</name>
    <dbReference type="NCBI Taxonomy" id="1679083"/>
    <lineage>
        <taxon>Archaea</taxon>
        <taxon>Methanobacteriati</taxon>
        <taxon>Methanobacteriota</taxon>
        <taxon>Stenosarchaea group</taxon>
        <taxon>Halobacteria</taxon>
        <taxon>Halobacteriales</taxon>
        <taxon>Natrialbaceae</taxon>
        <taxon>Natrarchaeobius</taxon>
    </lineage>
</organism>
<keyword evidence="3" id="KW-1185">Reference proteome</keyword>
<dbReference type="SUPFAM" id="SSF53649">
    <property type="entry name" value="Alkaline phosphatase-like"/>
    <property type="match status" value="1"/>
</dbReference>
<dbReference type="InterPro" id="IPR000917">
    <property type="entry name" value="Sulfatase_N"/>
</dbReference>
<gene>
    <name evidence="2" type="ORF">EA472_06520</name>
</gene>
<protein>
    <recommendedName>
        <fullName evidence="1">Sulfatase N-terminal domain-containing protein</fullName>
    </recommendedName>
</protein>